<dbReference type="GO" id="GO:0005965">
    <property type="term" value="C:protein farnesyltransferase complex"/>
    <property type="evidence" value="ECO:0007669"/>
    <property type="project" value="UniProtKB-UniRule"/>
</dbReference>
<dbReference type="Gene3D" id="1.50.10.20">
    <property type="match status" value="1"/>
</dbReference>
<dbReference type="SUPFAM" id="SSF48239">
    <property type="entry name" value="Terpenoid cyclases/Protein prenyltransferases"/>
    <property type="match status" value="1"/>
</dbReference>
<evidence type="ECO:0000256" key="3">
    <source>
        <dbReference type="ARBA" id="ARBA00015798"/>
    </source>
</evidence>
<dbReference type="InterPro" id="IPR045089">
    <property type="entry name" value="PGGT1B-like"/>
</dbReference>
<dbReference type="CDD" id="cd02893">
    <property type="entry name" value="FTase"/>
    <property type="match status" value="1"/>
</dbReference>
<dbReference type="AlphaFoldDB" id="A0A1E4THH0"/>
<comment type="function">
    <text evidence="9">Catalyzes the transfer of a farnesyl moiety from farnesyl diphosphate to a cysteine at the fourth position from the C-terminus of several proteins. The beta subunit is responsible for peptide-binding.</text>
</comment>
<dbReference type="GO" id="GO:0004660">
    <property type="term" value="F:protein farnesyltransferase activity"/>
    <property type="evidence" value="ECO:0007669"/>
    <property type="project" value="UniProtKB-UniRule"/>
</dbReference>
<protein>
    <recommendedName>
        <fullName evidence="3 9">Protein farnesyltransferase subunit beta</fullName>
        <shortName evidence="9">FTase-beta</shortName>
        <ecNumber evidence="2 9">2.5.1.58</ecNumber>
    </recommendedName>
</protein>
<name>A0A1E4THH0_9ASCO</name>
<comment type="cofactor">
    <cofactor evidence="9">
        <name>Zn(2+)</name>
        <dbReference type="ChEBI" id="CHEBI:29105"/>
    </cofactor>
    <text evidence="9">Binds 1 zinc ion per subunit.</text>
</comment>
<evidence type="ECO:0000256" key="4">
    <source>
        <dbReference type="ARBA" id="ARBA00022602"/>
    </source>
</evidence>
<dbReference type="InterPro" id="IPR001330">
    <property type="entry name" value="Prenyltrans"/>
</dbReference>
<keyword evidence="6 9" id="KW-0479">Metal-binding</keyword>
<evidence type="ECO:0000256" key="7">
    <source>
        <dbReference type="ARBA" id="ARBA00022737"/>
    </source>
</evidence>
<proteinExistence type="inferred from homology"/>
<evidence type="ECO:0000259" key="10">
    <source>
        <dbReference type="Pfam" id="PF00432"/>
    </source>
</evidence>
<dbReference type="PANTHER" id="PTHR11774">
    <property type="entry name" value="GERANYLGERANYL TRANSFERASE TYPE BETA SUBUNIT"/>
    <property type="match status" value="1"/>
</dbReference>
<evidence type="ECO:0000256" key="1">
    <source>
        <dbReference type="ARBA" id="ARBA00010497"/>
    </source>
</evidence>
<dbReference type="PANTHER" id="PTHR11774:SF6">
    <property type="entry name" value="PROTEIN FARNESYLTRANSFERASE SUBUNIT BETA"/>
    <property type="match status" value="1"/>
</dbReference>
<evidence type="ECO:0000313" key="11">
    <source>
        <dbReference type="EMBL" id="ODV91196.1"/>
    </source>
</evidence>
<dbReference type="InterPro" id="IPR008930">
    <property type="entry name" value="Terpenoid_cyclase/PrenylTrfase"/>
</dbReference>
<keyword evidence="7" id="KW-0677">Repeat</keyword>
<dbReference type="GO" id="GO:0097354">
    <property type="term" value="P:prenylation"/>
    <property type="evidence" value="ECO:0007669"/>
    <property type="project" value="UniProtKB-UniRule"/>
</dbReference>
<evidence type="ECO:0000256" key="2">
    <source>
        <dbReference type="ARBA" id="ARBA00012702"/>
    </source>
</evidence>
<organism evidence="11 12">
    <name type="scientific">Tortispora caseinolytica NRRL Y-17796</name>
    <dbReference type="NCBI Taxonomy" id="767744"/>
    <lineage>
        <taxon>Eukaryota</taxon>
        <taxon>Fungi</taxon>
        <taxon>Dikarya</taxon>
        <taxon>Ascomycota</taxon>
        <taxon>Saccharomycotina</taxon>
        <taxon>Trigonopsidomycetes</taxon>
        <taxon>Trigonopsidales</taxon>
        <taxon>Trigonopsidaceae</taxon>
        <taxon>Tortispora</taxon>
    </lineage>
</organism>
<accession>A0A1E4THH0</accession>
<reference evidence="12" key="1">
    <citation type="submission" date="2016-02" db="EMBL/GenBank/DDBJ databases">
        <title>Comparative genomics of biotechnologically important yeasts.</title>
        <authorList>
            <consortium name="DOE Joint Genome Institute"/>
            <person name="Riley R."/>
            <person name="Haridas S."/>
            <person name="Wolfe K.H."/>
            <person name="Lopes M.R."/>
            <person name="Hittinger C.T."/>
            <person name="Goker M."/>
            <person name="Salamov A."/>
            <person name="Wisecaver J."/>
            <person name="Long T.M."/>
            <person name="Aerts A.L."/>
            <person name="Barry K."/>
            <person name="Choi C."/>
            <person name="Clum A."/>
            <person name="Coughlan A.Y."/>
            <person name="Deshpande S."/>
            <person name="Douglass A.P."/>
            <person name="Hanson S.J."/>
            <person name="Klenk H.-P."/>
            <person name="Labutti K."/>
            <person name="Lapidus A."/>
            <person name="Lindquist E."/>
            <person name="Lipzen A."/>
            <person name="Meier-Kolthoff J.P."/>
            <person name="Ohm R.A."/>
            <person name="Otillar R.P."/>
            <person name="Pangilinan J."/>
            <person name="Peng Y."/>
            <person name="Rokas A."/>
            <person name="Rosa C.A."/>
            <person name="Scheuner C."/>
            <person name="Sibirny A.A."/>
            <person name="Slot J.C."/>
            <person name="Stielow J.B."/>
            <person name="Sun H."/>
            <person name="Kurtzman C.P."/>
            <person name="Blackwell M."/>
            <person name="Jeffries T.W."/>
            <person name="Grigoriev I.V."/>
        </authorList>
    </citation>
    <scope>NUCLEOTIDE SEQUENCE [LARGE SCALE GENOMIC DNA]</scope>
    <source>
        <strain evidence="12">NRRL Y-17796</strain>
    </source>
</reference>
<evidence type="ECO:0000256" key="9">
    <source>
        <dbReference type="RuleBase" id="RU365056"/>
    </source>
</evidence>
<comment type="subunit">
    <text evidence="9">Heterodimer of an alpha and a beta subunit.</text>
</comment>
<keyword evidence="4 9" id="KW-0637">Prenyltransferase</keyword>
<gene>
    <name evidence="11" type="ORF">CANCADRAFT_57515</name>
</gene>
<dbReference type="EC" id="2.5.1.58" evidence="2 9"/>
<keyword evidence="12" id="KW-1185">Reference proteome</keyword>
<dbReference type="OrthoDB" id="10261146at2759"/>
<dbReference type="InterPro" id="IPR026872">
    <property type="entry name" value="FTB"/>
</dbReference>
<comment type="similarity">
    <text evidence="1 9">Belongs to the protein prenyltransferase subunit beta family.</text>
</comment>
<sequence>MSSTLETETSVLQREVEEICKERIKSMKGKEWRLYKTNHETFLLKGLGNLPPSFVALDASKPWLVYWCINSLALLDSTLINDTMIHRVKSTIAACVSEDGGVGGGNGHLAHLAPTYAAINALSIVEPRKNLWPIDKEKLYNWLMSRKTSYGGFSMHVNGEVDTRALYCALCVASLCDIITPELTSGCAEWLSRCQGFDGGIAGSPGNEPHGGYTFCALAALCILGEPRTMISKYLDVDKLLYWLAARQYEIEGGFSGRTNKLVDGCYSFWVGGCFPLLQTITEVPILSAYDLQKYIMTCSQVETGGLADKPGKRPDAYHTCYVLSGLSASIGNYSFSNGSWNSSKKSEIYGGIEPIHPVYNIPMKCYKALSIEAEVM</sequence>
<evidence type="ECO:0000313" key="12">
    <source>
        <dbReference type="Proteomes" id="UP000095023"/>
    </source>
</evidence>
<keyword evidence="5 9" id="KW-0808">Transferase</keyword>
<keyword evidence="8 9" id="KW-0862">Zinc</keyword>
<evidence type="ECO:0000256" key="8">
    <source>
        <dbReference type="ARBA" id="ARBA00022833"/>
    </source>
</evidence>
<evidence type="ECO:0000256" key="5">
    <source>
        <dbReference type="ARBA" id="ARBA00022679"/>
    </source>
</evidence>
<feature type="domain" description="Prenyltransferase alpha-alpha toroid" evidence="10">
    <location>
        <begin position="34"/>
        <end position="362"/>
    </location>
</feature>
<dbReference type="EMBL" id="KV453842">
    <property type="protein sequence ID" value="ODV91196.1"/>
    <property type="molecule type" value="Genomic_DNA"/>
</dbReference>
<dbReference type="Proteomes" id="UP000095023">
    <property type="component" value="Unassembled WGS sequence"/>
</dbReference>
<dbReference type="GO" id="GO:0008270">
    <property type="term" value="F:zinc ion binding"/>
    <property type="evidence" value="ECO:0007669"/>
    <property type="project" value="UniProtKB-UniRule"/>
</dbReference>
<dbReference type="Pfam" id="PF00432">
    <property type="entry name" value="Prenyltrans"/>
    <property type="match status" value="1"/>
</dbReference>
<evidence type="ECO:0000256" key="6">
    <source>
        <dbReference type="ARBA" id="ARBA00022723"/>
    </source>
</evidence>
<comment type="catalytic activity">
    <reaction evidence="9">
        <text>L-cysteinyl-[protein] + (2E,6E)-farnesyl diphosphate = S-(2E,6E)-farnesyl-L-cysteinyl-[protein] + diphosphate</text>
        <dbReference type="Rhea" id="RHEA:13345"/>
        <dbReference type="Rhea" id="RHEA-COMP:10131"/>
        <dbReference type="Rhea" id="RHEA-COMP:11535"/>
        <dbReference type="ChEBI" id="CHEBI:29950"/>
        <dbReference type="ChEBI" id="CHEBI:33019"/>
        <dbReference type="ChEBI" id="CHEBI:86019"/>
        <dbReference type="ChEBI" id="CHEBI:175763"/>
    </reaction>
</comment>